<protein>
    <submittedName>
        <fullName evidence="6">Flagellar export chaperone FliS</fullName>
    </submittedName>
</protein>
<reference evidence="6" key="1">
    <citation type="submission" date="2018-10" db="EMBL/GenBank/DDBJ databases">
        <title>Schaedlerella arabinophila gen. nov. sp. nov., isolated from the mouse intestinal tract and comparative analysis with the genome of the closely related altered Schaedler flora strain ASF502.</title>
        <authorList>
            <person name="Miyake S."/>
            <person name="Soh M."/>
            <person name="Seedorf H."/>
        </authorList>
    </citation>
    <scope>NUCLEOTIDE SEQUENCE [LARGE SCALE GENOMIC DNA]</scope>
    <source>
        <strain evidence="6">DSM 106076</strain>
    </source>
</reference>
<gene>
    <name evidence="6" type="primary">fliS</name>
    <name evidence="6" type="ORF">EBB54_21585</name>
</gene>
<dbReference type="AlphaFoldDB" id="A0A3R8LHU6"/>
<keyword evidence="6" id="KW-0966">Cell projection</keyword>
<keyword evidence="6" id="KW-0282">Flagellum</keyword>
<dbReference type="PANTHER" id="PTHR34773">
    <property type="entry name" value="FLAGELLAR SECRETION CHAPERONE FLIS"/>
    <property type="match status" value="1"/>
</dbReference>
<organism evidence="6 7">
    <name type="scientific">Schaedlerella arabinosiphila</name>
    <dbReference type="NCBI Taxonomy" id="2044587"/>
    <lineage>
        <taxon>Bacteria</taxon>
        <taxon>Bacillati</taxon>
        <taxon>Bacillota</taxon>
        <taxon>Clostridia</taxon>
        <taxon>Lachnospirales</taxon>
        <taxon>Lachnospiraceae</taxon>
        <taxon>Schaedlerella</taxon>
    </lineage>
</organism>
<keyword evidence="7" id="KW-1185">Reference proteome</keyword>
<dbReference type="CDD" id="cd16098">
    <property type="entry name" value="FliS"/>
    <property type="match status" value="1"/>
</dbReference>
<dbReference type="GO" id="GO:0071973">
    <property type="term" value="P:bacterial-type flagellum-dependent cell motility"/>
    <property type="evidence" value="ECO:0007669"/>
    <property type="project" value="TreeGrafter"/>
</dbReference>
<dbReference type="EMBL" id="RHJS01000002">
    <property type="protein sequence ID" value="RRK33655.1"/>
    <property type="molecule type" value="Genomic_DNA"/>
</dbReference>
<dbReference type="SUPFAM" id="SSF101116">
    <property type="entry name" value="Flagellar export chaperone FliS"/>
    <property type="match status" value="1"/>
</dbReference>
<evidence type="ECO:0000256" key="4">
    <source>
        <dbReference type="ARBA" id="ARBA00022795"/>
    </source>
</evidence>
<comment type="similarity">
    <text evidence="2">Belongs to the FliS family.</text>
</comment>
<dbReference type="RefSeq" id="WP_125128882.1">
    <property type="nucleotide sequence ID" value="NZ_RHJS01000002.1"/>
</dbReference>
<comment type="caution">
    <text evidence="6">The sequence shown here is derived from an EMBL/GenBank/DDBJ whole genome shotgun (WGS) entry which is preliminary data.</text>
</comment>
<dbReference type="InterPro" id="IPR036584">
    <property type="entry name" value="FliS_sf"/>
</dbReference>
<dbReference type="InterPro" id="IPR003713">
    <property type="entry name" value="FliS"/>
</dbReference>
<evidence type="ECO:0000256" key="5">
    <source>
        <dbReference type="ARBA" id="ARBA00023186"/>
    </source>
</evidence>
<dbReference type="Pfam" id="PF02561">
    <property type="entry name" value="FliS"/>
    <property type="match status" value="1"/>
</dbReference>
<evidence type="ECO:0000256" key="2">
    <source>
        <dbReference type="ARBA" id="ARBA00008787"/>
    </source>
</evidence>
<dbReference type="Gene3D" id="1.20.120.340">
    <property type="entry name" value="Flagellar protein FliS"/>
    <property type="match status" value="1"/>
</dbReference>
<evidence type="ECO:0000256" key="1">
    <source>
        <dbReference type="ARBA" id="ARBA00004514"/>
    </source>
</evidence>
<dbReference type="Proteomes" id="UP000274920">
    <property type="component" value="Unassembled WGS sequence"/>
</dbReference>
<dbReference type="GO" id="GO:0044780">
    <property type="term" value="P:bacterial-type flagellum assembly"/>
    <property type="evidence" value="ECO:0007669"/>
    <property type="project" value="InterPro"/>
</dbReference>
<dbReference type="GO" id="GO:0005829">
    <property type="term" value="C:cytosol"/>
    <property type="evidence" value="ECO:0007669"/>
    <property type="project" value="UniProtKB-SubCell"/>
</dbReference>
<evidence type="ECO:0000256" key="3">
    <source>
        <dbReference type="ARBA" id="ARBA00022490"/>
    </source>
</evidence>
<evidence type="ECO:0000313" key="7">
    <source>
        <dbReference type="Proteomes" id="UP000274920"/>
    </source>
</evidence>
<dbReference type="PANTHER" id="PTHR34773:SF1">
    <property type="entry name" value="FLAGELLAR SECRETION CHAPERONE FLIS"/>
    <property type="match status" value="1"/>
</dbReference>
<keyword evidence="3" id="KW-0963">Cytoplasm</keyword>
<evidence type="ECO:0000313" key="6">
    <source>
        <dbReference type="EMBL" id="RRK33655.1"/>
    </source>
</evidence>
<dbReference type="NCBIfam" id="TIGR00208">
    <property type="entry name" value="fliS"/>
    <property type="match status" value="1"/>
</dbReference>
<sequence>MYQNGYEQYKLQSVNTMTSGEMLLLLYDELLKRLARAQIALEDENYDLFNQSVQRSKEIVQYLNTTLNMNYKISYELRRMYDFFLFELSRLQAGRKVAVIQELKPLVAELRDAFKEASKTAVV</sequence>
<accession>A0A3R8LHU6</accession>
<name>A0A3R8LHU6_9FIRM</name>
<proteinExistence type="inferred from homology"/>
<keyword evidence="4" id="KW-1005">Bacterial flagellum biogenesis</keyword>
<keyword evidence="5" id="KW-0143">Chaperone</keyword>
<comment type="subcellular location">
    <subcellularLocation>
        <location evidence="1">Cytoplasm</location>
        <location evidence="1">Cytosol</location>
    </subcellularLocation>
</comment>
<keyword evidence="6" id="KW-0969">Cilium</keyword>